<dbReference type="RefSeq" id="WP_319944087.1">
    <property type="nucleotide sequence ID" value="NZ_WEGI01000025.1"/>
</dbReference>
<dbReference type="GO" id="GO:0005506">
    <property type="term" value="F:iron ion binding"/>
    <property type="evidence" value="ECO:0007669"/>
    <property type="project" value="InterPro"/>
</dbReference>
<protein>
    <submittedName>
        <fullName evidence="10">Putative cytochrome P450 136</fullName>
        <ecNumber evidence="10">1.14.-.-</ecNumber>
    </submittedName>
</protein>
<evidence type="ECO:0000313" key="10">
    <source>
        <dbReference type="EMBL" id="MQY31879.1"/>
    </source>
</evidence>
<evidence type="ECO:0000256" key="8">
    <source>
        <dbReference type="PIRSR" id="PIRSR602403-1"/>
    </source>
</evidence>
<dbReference type="GO" id="GO:0020037">
    <property type="term" value="F:heme binding"/>
    <property type="evidence" value="ECO:0007669"/>
    <property type="project" value="InterPro"/>
</dbReference>
<dbReference type="InterPro" id="IPR001128">
    <property type="entry name" value="Cyt_P450"/>
</dbReference>
<comment type="cofactor">
    <cofactor evidence="1 8">
        <name>heme</name>
        <dbReference type="ChEBI" id="CHEBI:30413"/>
    </cofactor>
</comment>
<gene>
    <name evidence="10" type="ORF">NRB56_74910</name>
</gene>
<dbReference type="PROSITE" id="PS00086">
    <property type="entry name" value="CYTOCHROME_P450"/>
    <property type="match status" value="1"/>
</dbReference>
<dbReference type="Proteomes" id="UP000431401">
    <property type="component" value="Unassembled WGS sequence"/>
</dbReference>
<dbReference type="PANTHER" id="PTHR24286:SF24">
    <property type="entry name" value="LANOSTEROL 14-ALPHA DEMETHYLASE"/>
    <property type="match status" value="1"/>
</dbReference>
<dbReference type="Pfam" id="PF00067">
    <property type="entry name" value="p450"/>
    <property type="match status" value="2"/>
</dbReference>
<dbReference type="EMBL" id="WEGI01000025">
    <property type="protein sequence ID" value="MQY31879.1"/>
    <property type="molecule type" value="Genomic_DNA"/>
</dbReference>
<proteinExistence type="inferred from homology"/>
<dbReference type="GO" id="GO:0016125">
    <property type="term" value="P:sterol metabolic process"/>
    <property type="evidence" value="ECO:0007669"/>
    <property type="project" value="TreeGrafter"/>
</dbReference>
<keyword evidence="7 9" id="KW-0503">Monooxygenase</keyword>
<keyword evidence="3 8" id="KW-0349">Heme</keyword>
<sequence length="481" mass="53198">MNASTWKNAARLARHGAAALTSRYPSAPRSLADPPAGSGLLPVPGDGGVPYVGASLQLLDDPLGFFRGRERRYGPLFWCRALGREVAVVGDPAGMEQVLLDREKVFSAKGGWDFLIGAFFDGGILLRDFEEHLHHRRIMQQAFTRPRLIGYLDLINPAVTQRLSTWQPGEDFTLFDATKKMLLETATEVFVGADLAPGQADRLERAFIDAVRGGQALVRAPLPGGVWARGLRGRRVLREFFREQLPRKRSGDGADLFSVLCHSASAEGHTFTDADIVDHMIFVLMAAHDTSTIALSMLAYHLARDPQWQDRLRAESQALGVEHLSYPDLDRLPSLDLAFKETLRMYSPVSQQMREALRDTEINGHYIPAGTLVAASSYPMMRRSGPWPDPDRWDPTRFEADAASRHRFAWAPFGGGAHKCIGLYFGGMTVKSVLHQMLLRYRWTVPDGYEVPLEIATGPAPADGLPVRLERLPAPADLPVG</sequence>
<keyword evidence="5 9" id="KW-0560">Oxidoreductase</keyword>
<evidence type="ECO:0000256" key="5">
    <source>
        <dbReference type="ARBA" id="ARBA00023002"/>
    </source>
</evidence>
<dbReference type="SUPFAM" id="SSF48264">
    <property type="entry name" value="Cytochrome P450"/>
    <property type="match status" value="1"/>
</dbReference>
<feature type="binding site" description="axial binding residue" evidence="8">
    <location>
        <position position="420"/>
    </location>
    <ligand>
        <name>heme</name>
        <dbReference type="ChEBI" id="CHEBI:30413"/>
    </ligand>
    <ligandPart>
        <name>Fe</name>
        <dbReference type="ChEBI" id="CHEBI:18248"/>
    </ligandPart>
</feature>
<dbReference type="InterPro" id="IPR002403">
    <property type="entry name" value="Cyt_P450_E_grp-IV"/>
</dbReference>
<dbReference type="AlphaFoldDB" id="A0A7K0E1D2"/>
<dbReference type="GO" id="GO:0004497">
    <property type="term" value="F:monooxygenase activity"/>
    <property type="evidence" value="ECO:0007669"/>
    <property type="project" value="UniProtKB-KW"/>
</dbReference>
<dbReference type="Gene3D" id="1.10.630.10">
    <property type="entry name" value="Cytochrome P450"/>
    <property type="match status" value="1"/>
</dbReference>
<comment type="similarity">
    <text evidence="2 9">Belongs to the cytochrome P450 family.</text>
</comment>
<evidence type="ECO:0000256" key="2">
    <source>
        <dbReference type="ARBA" id="ARBA00010617"/>
    </source>
</evidence>
<keyword evidence="4 8" id="KW-0479">Metal-binding</keyword>
<name>A0A7K0E1D2_9NOCA</name>
<reference evidence="10 11" key="1">
    <citation type="submission" date="2019-10" db="EMBL/GenBank/DDBJ databases">
        <title>Nocardia macrotermitis sp. nov. and Nocardia aurantia sp. nov., isolated from the gut of fungus growing-termite Macrotermes natalensis.</title>
        <authorList>
            <person name="Benndorf R."/>
            <person name="Schwitalla J."/>
            <person name="Martin K."/>
            <person name="De Beer W."/>
            <person name="Kaster A.-K."/>
            <person name="Vollmers J."/>
            <person name="Poulsen M."/>
            <person name="Beemelmanns C."/>
        </authorList>
    </citation>
    <scope>NUCLEOTIDE SEQUENCE [LARGE SCALE GENOMIC DNA]</scope>
    <source>
        <strain evidence="10 11">RB56</strain>
    </source>
</reference>
<evidence type="ECO:0000256" key="4">
    <source>
        <dbReference type="ARBA" id="ARBA00022723"/>
    </source>
</evidence>
<evidence type="ECO:0000256" key="1">
    <source>
        <dbReference type="ARBA" id="ARBA00001971"/>
    </source>
</evidence>
<dbReference type="EC" id="1.14.-.-" evidence="10"/>
<dbReference type="InterPro" id="IPR036396">
    <property type="entry name" value="Cyt_P450_sf"/>
</dbReference>
<evidence type="ECO:0000256" key="9">
    <source>
        <dbReference type="RuleBase" id="RU000461"/>
    </source>
</evidence>
<dbReference type="GO" id="GO:0016705">
    <property type="term" value="F:oxidoreductase activity, acting on paired donors, with incorporation or reduction of molecular oxygen"/>
    <property type="evidence" value="ECO:0007669"/>
    <property type="project" value="InterPro"/>
</dbReference>
<dbReference type="PANTHER" id="PTHR24286">
    <property type="entry name" value="CYTOCHROME P450 26"/>
    <property type="match status" value="1"/>
</dbReference>
<evidence type="ECO:0000313" key="11">
    <source>
        <dbReference type="Proteomes" id="UP000431401"/>
    </source>
</evidence>
<keyword evidence="6 8" id="KW-0408">Iron</keyword>
<dbReference type="PRINTS" id="PR00465">
    <property type="entry name" value="EP450IV"/>
</dbReference>
<organism evidence="10 11">
    <name type="scientific">Nocardia aurantia</name>
    <dbReference type="NCBI Taxonomy" id="2585199"/>
    <lineage>
        <taxon>Bacteria</taxon>
        <taxon>Bacillati</taxon>
        <taxon>Actinomycetota</taxon>
        <taxon>Actinomycetes</taxon>
        <taxon>Mycobacteriales</taxon>
        <taxon>Nocardiaceae</taxon>
        <taxon>Nocardia</taxon>
    </lineage>
</organism>
<dbReference type="InterPro" id="IPR017972">
    <property type="entry name" value="Cyt_P450_CS"/>
</dbReference>
<accession>A0A7K0E1D2</accession>
<evidence type="ECO:0000256" key="3">
    <source>
        <dbReference type="ARBA" id="ARBA00022617"/>
    </source>
</evidence>
<evidence type="ECO:0000256" key="6">
    <source>
        <dbReference type="ARBA" id="ARBA00023004"/>
    </source>
</evidence>
<comment type="caution">
    <text evidence="10">The sequence shown here is derived from an EMBL/GenBank/DDBJ whole genome shotgun (WGS) entry which is preliminary data.</text>
</comment>
<evidence type="ECO:0000256" key="7">
    <source>
        <dbReference type="ARBA" id="ARBA00023033"/>
    </source>
</evidence>
<keyword evidence="11" id="KW-1185">Reference proteome</keyword>